<organism evidence="1">
    <name type="scientific">Oryza nivara</name>
    <name type="common">Indian wild rice</name>
    <name type="synonym">Oryza sativa f. spontanea</name>
    <dbReference type="NCBI Taxonomy" id="4536"/>
    <lineage>
        <taxon>Eukaryota</taxon>
        <taxon>Viridiplantae</taxon>
        <taxon>Streptophyta</taxon>
        <taxon>Embryophyta</taxon>
        <taxon>Tracheophyta</taxon>
        <taxon>Spermatophyta</taxon>
        <taxon>Magnoliopsida</taxon>
        <taxon>Liliopsida</taxon>
        <taxon>Poales</taxon>
        <taxon>Poaceae</taxon>
        <taxon>BOP clade</taxon>
        <taxon>Oryzoideae</taxon>
        <taxon>Oryzeae</taxon>
        <taxon>Oryzinae</taxon>
        <taxon>Oryza</taxon>
    </lineage>
</organism>
<dbReference type="Proteomes" id="UP000006591">
    <property type="component" value="Chromosome 10"/>
</dbReference>
<evidence type="ECO:0000313" key="1">
    <source>
        <dbReference type="EnsemblPlants" id="ONIVA10G09680.5"/>
    </source>
</evidence>
<dbReference type="Gramene" id="ONIVA10G09680.5">
    <property type="protein sequence ID" value="ONIVA10G09680.5"/>
    <property type="gene ID" value="ONIVA10G09680"/>
</dbReference>
<protein>
    <submittedName>
        <fullName evidence="1">Uncharacterized protein</fullName>
    </submittedName>
</protein>
<reference evidence="1" key="1">
    <citation type="submission" date="2015-04" db="UniProtKB">
        <authorList>
            <consortium name="EnsemblPlants"/>
        </authorList>
    </citation>
    <scope>IDENTIFICATION</scope>
    <source>
        <strain evidence="1">SL10</strain>
    </source>
</reference>
<dbReference type="AlphaFoldDB" id="A0A0E0IS83"/>
<reference evidence="1" key="2">
    <citation type="submission" date="2018-04" db="EMBL/GenBank/DDBJ databases">
        <title>OnivRS2 (Oryza nivara Reference Sequence Version 2).</title>
        <authorList>
            <person name="Zhang J."/>
            <person name="Kudrna D."/>
            <person name="Lee S."/>
            <person name="Talag J."/>
            <person name="Rajasekar S."/>
            <person name="Welchert J."/>
            <person name="Hsing Y.-I."/>
            <person name="Wing R.A."/>
        </authorList>
    </citation>
    <scope>NUCLEOTIDE SEQUENCE [LARGE SCALE GENOMIC DNA]</scope>
</reference>
<accession>A0A0E0IS83</accession>
<keyword evidence="2" id="KW-1185">Reference proteome</keyword>
<proteinExistence type="predicted"/>
<dbReference type="EnsemblPlants" id="ONIVA10G09680.5">
    <property type="protein sequence ID" value="ONIVA10G09680.5"/>
    <property type="gene ID" value="ONIVA10G09680"/>
</dbReference>
<name>A0A0E0IS83_ORYNI</name>
<sequence>MEAPPPTQRGHGWSASPSPSLLALSPFSSVPSHGYARKAGEVWRRRPTKSSRPFGMRSLMEQCNEILRSRRAPQSEGWCLIHSKQTQILDNHGQVDDDEVIIDSPLLPYQISHDFLSQFGSSLPDLIDFNDVKPASFLWFENPSFLTFLREREQQVCDEARVAPLLCTLWFVPSSRGTC</sequence>
<evidence type="ECO:0000313" key="2">
    <source>
        <dbReference type="Proteomes" id="UP000006591"/>
    </source>
</evidence>